<reference evidence="3" key="4">
    <citation type="submission" date="2024-02" db="EMBL/GenBank/DDBJ databases">
        <title>Comparative genomics of Cryptococcus and Kwoniella reveals pathogenesis evolution and contrasting modes of karyotype evolution via chromosome fusion or intercentromeric recombination.</title>
        <authorList>
            <person name="Coelho M.A."/>
            <person name="David-Palma M."/>
            <person name="Shea T."/>
            <person name="Bowers K."/>
            <person name="McGinley-Smith S."/>
            <person name="Mohammad A.W."/>
            <person name="Gnirke A."/>
            <person name="Yurkov A.M."/>
            <person name="Nowrousian M."/>
            <person name="Sun S."/>
            <person name="Cuomo C.A."/>
            <person name="Heitman J."/>
        </authorList>
    </citation>
    <scope>NUCLEOTIDE SEQUENCE</scope>
    <source>
        <strain evidence="3">CBS 10737</strain>
    </source>
</reference>
<dbReference type="KEGG" id="kpin:30172583"/>
<proteinExistence type="predicted"/>
<protein>
    <submittedName>
        <fullName evidence="2">Uncharacterized protein</fullName>
    </submittedName>
</protein>
<evidence type="ECO:0000313" key="3">
    <source>
        <dbReference type="EMBL" id="WWC70261.1"/>
    </source>
</evidence>
<feature type="compositionally biased region" description="Basic and acidic residues" evidence="1">
    <location>
        <begin position="43"/>
        <end position="56"/>
    </location>
</feature>
<reference evidence="2" key="1">
    <citation type="submission" date="2013-07" db="EMBL/GenBank/DDBJ databases">
        <title>The Genome Sequence of Cryptococcus pinus CBS10737.</title>
        <authorList>
            <consortium name="The Broad Institute Genome Sequencing Platform"/>
            <person name="Cuomo C."/>
            <person name="Litvintseva A."/>
            <person name="Chen Y."/>
            <person name="Heitman J."/>
            <person name="Sun S."/>
            <person name="Springer D."/>
            <person name="Dromer F."/>
            <person name="Young S.K."/>
            <person name="Zeng Q."/>
            <person name="Gargeya S."/>
            <person name="Fitzgerald M."/>
            <person name="Abouelleil A."/>
            <person name="Alvarado L."/>
            <person name="Berlin A.M."/>
            <person name="Chapman S.B."/>
            <person name="Dewar J."/>
            <person name="Goldberg J."/>
            <person name="Griggs A."/>
            <person name="Gujja S."/>
            <person name="Hansen M."/>
            <person name="Howarth C."/>
            <person name="Imamovic A."/>
            <person name="Larimer J."/>
            <person name="McCowan C."/>
            <person name="Murphy C."/>
            <person name="Pearson M."/>
            <person name="Priest M."/>
            <person name="Roberts A."/>
            <person name="Saif S."/>
            <person name="Shea T."/>
            <person name="Sykes S."/>
            <person name="Wortman J."/>
            <person name="Nusbaum C."/>
            <person name="Birren B."/>
        </authorList>
    </citation>
    <scope>NUCLEOTIDE SEQUENCE [LARGE SCALE GENOMIC DNA]</scope>
    <source>
        <strain evidence="2">CBS 10737</strain>
    </source>
</reference>
<dbReference type="EMBL" id="KI894011">
    <property type="protein sequence ID" value="OCF49690.1"/>
    <property type="molecule type" value="Genomic_DNA"/>
</dbReference>
<dbReference type="GeneID" id="30172583"/>
<dbReference type="STRING" id="1296096.A0A1B9I2B0"/>
<feature type="compositionally biased region" description="Polar residues" evidence="1">
    <location>
        <begin position="30"/>
        <end position="42"/>
    </location>
</feature>
<accession>A0A1B9I2B0</accession>
<organism evidence="2">
    <name type="scientific">Kwoniella pini CBS 10737</name>
    <dbReference type="NCBI Taxonomy" id="1296096"/>
    <lineage>
        <taxon>Eukaryota</taxon>
        <taxon>Fungi</taxon>
        <taxon>Dikarya</taxon>
        <taxon>Basidiomycota</taxon>
        <taxon>Agaricomycotina</taxon>
        <taxon>Tremellomycetes</taxon>
        <taxon>Tremellales</taxon>
        <taxon>Cryptococcaceae</taxon>
        <taxon>Kwoniella</taxon>
    </lineage>
</organism>
<dbReference type="InterPro" id="IPR023214">
    <property type="entry name" value="HAD_sf"/>
</dbReference>
<name>A0A1B9I2B0_9TREE</name>
<dbReference type="Gene3D" id="3.40.50.1000">
    <property type="entry name" value="HAD superfamily/HAD-like"/>
    <property type="match status" value="1"/>
</dbReference>
<dbReference type="EMBL" id="CP144523">
    <property type="protein sequence ID" value="WWC70261.1"/>
    <property type="molecule type" value="Genomic_DNA"/>
</dbReference>
<dbReference type="InterPro" id="IPR052419">
    <property type="entry name" value="5_3-deoxyribonucleotidase-like"/>
</dbReference>
<keyword evidence="4" id="KW-1185">Reference proteome</keyword>
<dbReference type="InterPro" id="IPR036412">
    <property type="entry name" value="HAD-like_sf"/>
</dbReference>
<evidence type="ECO:0000313" key="2">
    <source>
        <dbReference type="EMBL" id="OCF49690.1"/>
    </source>
</evidence>
<reference evidence="3" key="2">
    <citation type="submission" date="2013-07" db="EMBL/GenBank/DDBJ databases">
        <authorList>
            <consortium name="The Broad Institute Genome Sequencing Platform"/>
            <person name="Cuomo C."/>
            <person name="Litvintseva A."/>
            <person name="Chen Y."/>
            <person name="Heitman J."/>
            <person name="Sun S."/>
            <person name="Springer D."/>
            <person name="Dromer F."/>
            <person name="Young S.K."/>
            <person name="Zeng Q."/>
            <person name="Gargeya S."/>
            <person name="Fitzgerald M."/>
            <person name="Abouelleil A."/>
            <person name="Alvarado L."/>
            <person name="Berlin A.M."/>
            <person name="Chapman S.B."/>
            <person name="Dewar J."/>
            <person name="Goldberg J."/>
            <person name="Griggs A."/>
            <person name="Gujja S."/>
            <person name="Hansen M."/>
            <person name="Howarth C."/>
            <person name="Imamovic A."/>
            <person name="Larimer J."/>
            <person name="McCowan C."/>
            <person name="Murphy C."/>
            <person name="Pearson M."/>
            <person name="Priest M."/>
            <person name="Roberts A."/>
            <person name="Saif S."/>
            <person name="Shea T."/>
            <person name="Sykes S."/>
            <person name="Wortman J."/>
            <person name="Nusbaum C."/>
            <person name="Birren B."/>
        </authorList>
    </citation>
    <scope>NUCLEOTIDE SEQUENCE</scope>
    <source>
        <strain evidence="3">CBS 10737</strain>
    </source>
</reference>
<gene>
    <name evidence="2" type="ORF">I206_04214</name>
    <name evidence="3" type="ORF">I206_104211</name>
</gene>
<feature type="compositionally biased region" description="Polar residues" evidence="1">
    <location>
        <begin position="57"/>
        <end position="80"/>
    </location>
</feature>
<dbReference type="Proteomes" id="UP000094020">
    <property type="component" value="Chromosome 5"/>
</dbReference>
<evidence type="ECO:0000256" key="1">
    <source>
        <dbReference type="SAM" id="MobiDB-lite"/>
    </source>
</evidence>
<evidence type="ECO:0000313" key="4">
    <source>
        <dbReference type="Proteomes" id="UP000094020"/>
    </source>
</evidence>
<dbReference type="SUPFAM" id="SSF56784">
    <property type="entry name" value="HAD-like"/>
    <property type="match status" value="1"/>
</dbReference>
<feature type="region of interest" description="Disordered" evidence="1">
    <location>
        <begin position="1"/>
        <end position="80"/>
    </location>
</feature>
<feature type="compositionally biased region" description="Basic and acidic residues" evidence="1">
    <location>
        <begin position="140"/>
        <end position="170"/>
    </location>
</feature>
<reference evidence="2" key="3">
    <citation type="submission" date="2016-07" db="EMBL/GenBank/DDBJ databases">
        <title>Evolution of pathogenesis and genome organization in the Tremellales.</title>
        <authorList>
            <person name="Cuomo C."/>
            <person name="Litvintseva A."/>
            <person name="Heitman J."/>
            <person name="Chen Y."/>
            <person name="Sun S."/>
            <person name="Springer D."/>
            <person name="Dromer F."/>
            <person name="Young S."/>
            <person name="Zeng Q."/>
            <person name="Chapman S."/>
            <person name="Gujja S."/>
            <person name="Saif S."/>
            <person name="Birren B."/>
        </authorList>
    </citation>
    <scope>NUCLEOTIDE SEQUENCE</scope>
    <source>
        <strain evidence="2">CBS 10737</strain>
    </source>
</reference>
<feature type="region of interest" description="Disordered" evidence="1">
    <location>
        <begin position="139"/>
        <end position="173"/>
    </location>
</feature>
<dbReference type="RefSeq" id="XP_019010909.1">
    <property type="nucleotide sequence ID" value="XM_019155951.1"/>
</dbReference>
<dbReference type="PANTHER" id="PTHR35134:SF2">
    <property type="entry name" value="NUCLEOTIDASE YQFW-RELATED"/>
    <property type="match status" value="1"/>
</dbReference>
<sequence>MPGNQQQPHAKTSNLSDSGNTPLPDLSARKGSTPTYESTSDSTSHKENDQGTRRESTSNVVASPAYTTFSPTTSISANMTTPDPSVMAIHGSVMTNFPMPRGFKHDNMSEDEWDKIASNLNKGTISKGVSGTFTIPETPIEEKLESNPSKLDKEVEDNTSRRNQEKKAPKTEAIVNKNKKERIIAIDFDDVCCETMATIIKQHNVEYNTDLTIYDLKTCDFWQNRGWGTPAEVARKEQTLNDLLPLTTPIEGFAEGLRELHEMGHPIHIVTSRPAKDREGLIQWLGRQGVTIGHDPQDLIVEVHFKGAYNDIEALVEERGLDDTVVKELNDHLRSLWAESIGKRIGGLSKLKIIREINASLFIDDHYGDLEPIIKVSPNISCLLFGEYGWNRYNSGSNTPIEMFDYNERSERGLILPNDHIKFGKEHNLYRVKDWKELVEWVKEWDNESV</sequence>
<dbReference type="AlphaFoldDB" id="A0A1B9I2B0"/>
<feature type="compositionally biased region" description="Polar residues" evidence="1">
    <location>
        <begin position="1"/>
        <end position="21"/>
    </location>
</feature>
<dbReference type="PANTHER" id="PTHR35134">
    <property type="entry name" value="NUCLEOTIDASE YQFW-RELATED"/>
    <property type="match status" value="1"/>
</dbReference>
<dbReference type="OrthoDB" id="10248475at2759"/>